<reference evidence="2 3" key="1">
    <citation type="submission" date="2015-01" db="EMBL/GenBank/DDBJ databases">
        <title>Genome sequence of the anaerobic bacterium Geobacter soli GSS01, a dissimilatory Fe(III) reducer from soil.</title>
        <authorList>
            <person name="Yang G."/>
            <person name="Zhou S."/>
        </authorList>
    </citation>
    <scope>NUCLEOTIDE SEQUENCE [LARGE SCALE GENOMIC DNA]</scope>
    <source>
        <strain evidence="2 3">GSS01</strain>
    </source>
</reference>
<dbReference type="Pfam" id="PF13186">
    <property type="entry name" value="SPASM"/>
    <property type="match status" value="1"/>
</dbReference>
<evidence type="ECO:0000259" key="1">
    <source>
        <dbReference type="Pfam" id="PF13186"/>
    </source>
</evidence>
<name>A0A0C1TV26_9BACT</name>
<feature type="domain" description="4Fe4S-binding SPASM" evidence="1">
    <location>
        <begin position="201"/>
        <end position="260"/>
    </location>
</feature>
<dbReference type="PANTHER" id="PTHR11228">
    <property type="entry name" value="RADICAL SAM DOMAIN PROTEIN"/>
    <property type="match status" value="1"/>
</dbReference>
<keyword evidence="3" id="KW-1185">Reference proteome</keyword>
<dbReference type="InterPro" id="IPR013785">
    <property type="entry name" value="Aldolase_TIM"/>
</dbReference>
<dbReference type="InterPro" id="IPR050377">
    <property type="entry name" value="Radical_SAM_PqqE_MftC-like"/>
</dbReference>
<dbReference type="PANTHER" id="PTHR11228:SF7">
    <property type="entry name" value="PQQA PEPTIDE CYCLASE"/>
    <property type="match status" value="1"/>
</dbReference>
<dbReference type="NCBIfam" id="TIGR04304">
    <property type="entry name" value="GeoRSP_SPASM"/>
    <property type="match status" value="1"/>
</dbReference>
<sequence length="289" mass="31202">MELSSPITIYWDLPATAADPSLLLAIAAGIIDCRPLMLNVTSTAPTSPGWLGEVLERFRGGPAAVTLTIPPQAHDDTVRALVAHGAVRELLLDVDHADLLDSGEWQDEPSAGVSYAVTHGNWRELPTLVHFCLDRGITRLVLPMQRLYGGEPPFFLTMNEQRELANALDAEGGAQRLALTIHDPFLWRAFNPGVPFPQGGCQAANTMIAIAPDGGVYPCPTLPVRLGTAGEMPLQELIASEAKKALRRRLLEHPRACGACGELAECRGGCRGRAYVMHQSLEGEDPSCW</sequence>
<dbReference type="EMBL" id="JXBL01000001">
    <property type="protein sequence ID" value="KIE43263.1"/>
    <property type="molecule type" value="Genomic_DNA"/>
</dbReference>
<protein>
    <submittedName>
        <fullName evidence="2">Iron-sulfur cluster-binding oxidoreductase</fullName>
    </submittedName>
</protein>
<dbReference type="SUPFAM" id="SSF102114">
    <property type="entry name" value="Radical SAM enzymes"/>
    <property type="match status" value="1"/>
</dbReference>
<dbReference type="RefSeq" id="WP_039646567.1">
    <property type="nucleotide sequence ID" value="NZ_JXBL01000001.1"/>
</dbReference>
<dbReference type="InterPro" id="IPR058240">
    <property type="entry name" value="rSAM_sf"/>
</dbReference>
<dbReference type="InterPro" id="IPR023885">
    <property type="entry name" value="4Fe4S-binding_SPASM_dom"/>
</dbReference>
<dbReference type="AlphaFoldDB" id="A0A0C1TV26"/>
<organism evidence="2 3">
    <name type="scientific">Geobacter soli</name>
    <dbReference type="NCBI Taxonomy" id="1510391"/>
    <lineage>
        <taxon>Bacteria</taxon>
        <taxon>Pseudomonadati</taxon>
        <taxon>Thermodesulfobacteriota</taxon>
        <taxon>Desulfuromonadia</taxon>
        <taxon>Geobacterales</taxon>
        <taxon>Geobacteraceae</taxon>
        <taxon>Geobacter</taxon>
    </lineage>
</organism>
<dbReference type="NCBIfam" id="TIGR04085">
    <property type="entry name" value="rSAM_more_4Fe4S"/>
    <property type="match status" value="1"/>
</dbReference>
<comment type="caution">
    <text evidence="2">The sequence shown here is derived from an EMBL/GenBank/DDBJ whole genome shotgun (WGS) entry which is preliminary data.</text>
</comment>
<gene>
    <name evidence="2" type="ORF">SE37_11785</name>
</gene>
<proteinExistence type="predicted"/>
<evidence type="ECO:0000313" key="3">
    <source>
        <dbReference type="Proteomes" id="UP000031433"/>
    </source>
</evidence>
<accession>A0A0C1TV26</accession>
<dbReference type="Proteomes" id="UP000031433">
    <property type="component" value="Unassembled WGS sequence"/>
</dbReference>
<evidence type="ECO:0000313" key="2">
    <source>
        <dbReference type="EMBL" id="KIE43263.1"/>
    </source>
</evidence>
<dbReference type="InterPro" id="IPR027571">
    <property type="entry name" value="GeoRSP_SPASM"/>
</dbReference>
<dbReference type="Gene3D" id="3.20.20.70">
    <property type="entry name" value="Aldolase class I"/>
    <property type="match status" value="1"/>
</dbReference>